<dbReference type="OrthoDB" id="8062037at2759"/>
<dbReference type="GO" id="GO:0061630">
    <property type="term" value="F:ubiquitin protein ligase activity"/>
    <property type="evidence" value="ECO:0007669"/>
    <property type="project" value="TreeGrafter"/>
</dbReference>
<name>V7B1V9_PHAVU</name>
<dbReference type="InterPro" id="IPR013083">
    <property type="entry name" value="Znf_RING/FYVE/PHD"/>
</dbReference>
<dbReference type="EMBL" id="CM002295">
    <property type="protein sequence ID" value="ESW11799.1"/>
    <property type="molecule type" value="Genomic_DNA"/>
</dbReference>
<dbReference type="Pfam" id="PF13639">
    <property type="entry name" value="zf-RING_2"/>
    <property type="match status" value="1"/>
</dbReference>
<dbReference type="Proteomes" id="UP000000226">
    <property type="component" value="Chromosome 8"/>
</dbReference>
<keyword evidence="1" id="KW-0479">Metal-binding</keyword>
<dbReference type="PANTHER" id="PTHR45969:SF73">
    <property type="entry name" value="ANAPHASE-PROMOTING COMPLEX SUBUNIT 11 RING-H2 FINGER PROTEIN"/>
    <property type="match status" value="1"/>
</dbReference>
<feature type="domain" description="RING-type" evidence="5">
    <location>
        <begin position="157"/>
        <end position="200"/>
    </location>
</feature>
<proteinExistence type="predicted"/>
<dbReference type="Gramene" id="ESW11799">
    <property type="protein sequence ID" value="ESW11799"/>
    <property type="gene ID" value="PHAVU_008G060300g"/>
</dbReference>
<dbReference type="PANTHER" id="PTHR45969">
    <property type="entry name" value="RING ZINC FINGER PROTEIN-RELATED"/>
    <property type="match status" value="1"/>
</dbReference>
<dbReference type="Gene3D" id="3.30.40.10">
    <property type="entry name" value="Zinc/RING finger domain, C3HC4 (zinc finger)"/>
    <property type="match status" value="1"/>
</dbReference>
<dbReference type="GO" id="GO:0016567">
    <property type="term" value="P:protein ubiquitination"/>
    <property type="evidence" value="ECO:0007669"/>
    <property type="project" value="TreeGrafter"/>
</dbReference>
<organism evidence="6 7">
    <name type="scientific">Phaseolus vulgaris</name>
    <name type="common">Kidney bean</name>
    <name type="synonym">French bean</name>
    <dbReference type="NCBI Taxonomy" id="3885"/>
    <lineage>
        <taxon>Eukaryota</taxon>
        <taxon>Viridiplantae</taxon>
        <taxon>Streptophyta</taxon>
        <taxon>Embryophyta</taxon>
        <taxon>Tracheophyta</taxon>
        <taxon>Spermatophyta</taxon>
        <taxon>Magnoliopsida</taxon>
        <taxon>eudicotyledons</taxon>
        <taxon>Gunneridae</taxon>
        <taxon>Pentapetalae</taxon>
        <taxon>rosids</taxon>
        <taxon>fabids</taxon>
        <taxon>Fabales</taxon>
        <taxon>Fabaceae</taxon>
        <taxon>Papilionoideae</taxon>
        <taxon>50 kb inversion clade</taxon>
        <taxon>NPAAA clade</taxon>
        <taxon>indigoferoid/millettioid clade</taxon>
        <taxon>Phaseoleae</taxon>
        <taxon>Phaseolus</taxon>
    </lineage>
</organism>
<dbReference type="OMA" id="MANCKHM"/>
<keyword evidence="3" id="KW-0862">Zinc</keyword>
<dbReference type="GO" id="GO:0008270">
    <property type="term" value="F:zinc ion binding"/>
    <property type="evidence" value="ECO:0007669"/>
    <property type="project" value="UniProtKB-KW"/>
</dbReference>
<reference evidence="7" key="1">
    <citation type="journal article" date="2014" name="Nat. Genet.">
        <title>A reference genome for common bean and genome-wide analysis of dual domestications.</title>
        <authorList>
            <person name="Schmutz J."/>
            <person name="McClean P.E."/>
            <person name="Mamidi S."/>
            <person name="Wu G.A."/>
            <person name="Cannon S.B."/>
            <person name="Grimwood J."/>
            <person name="Jenkins J."/>
            <person name="Shu S."/>
            <person name="Song Q."/>
            <person name="Chavarro C."/>
            <person name="Torres-Torres M."/>
            <person name="Geffroy V."/>
            <person name="Moghaddam S.M."/>
            <person name="Gao D."/>
            <person name="Abernathy B."/>
            <person name="Barry K."/>
            <person name="Blair M."/>
            <person name="Brick M.A."/>
            <person name="Chovatia M."/>
            <person name="Gepts P."/>
            <person name="Goodstein D.M."/>
            <person name="Gonzales M."/>
            <person name="Hellsten U."/>
            <person name="Hyten D.L."/>
            <person name="Jia G."/>
            <person name="Kelly J.D."/>
            <person name="Kudrna D."/>
            <person name="Lee R."/>
            <person name="Richard M.M."/>
            <person name="Miklas P.N."/>
            <person name="Osorno J.M."/>
            <person name="Rodrigues J."/>
            <person name="Thareau V."/>
            <person name="Urrea C.A."/>
            <person name="Wang M."/>
            <person name="Yu Y."/>
            <person name="Zhang M."/>
            <person name="Wing R.A."/>
            <person name="Cregan P.B."/>
            <person name="Rokhsar D.S."/>
            <person name="Jackson S.A."/>
        </authorList>
    </citation>
    <scope>NUCLEOTIDE SEQUENCE [LARGE SCALE GENOMIC DNA]</scope>
    <source>
        <strain evidence="7">cv. G19833</strain>
    </source>
</reference>
<evidence type="ECO:0000256" key="3">
    <source>
        <dbReference type="ARBA" id="ARBA00022833"/>
    </source>
</evidence>
<evidence type="ECO:0000256" key="1">
    <source>
        <dbReference type="ARBA" id="ARBA00022723"/>
    </source>
</evidence>
<protein>
    <recommendedName>
        <fullName evidence="5">RING-type domain-containing protein</fullName>
    </recommendedName>
</protein>
<evidence type="ECO:0000256" key="4">
    <source>
        <dbReference type="PROSITE-ProRule" id="PRU00175"/>
    </source>
</evidence>
<dbReference type="SUPFAM" id="SSF57850">
    <property type="entry name" value="RING/U-box"/>
    <property type="match status" value="1"/>
</dbReference>
<dbReference type="PROSITE" id="PS50089">
    <property type="entry name" value="ZF_RING_2"/>
    <property type="match status" value="1"/>
</dbReference>
<dbReference type="SMART" id="SM00184">
    <property type="entry name" value="RING"/>
    <property type="match status" value="1"/>
</dbReference>
<accession>V7B1V9</accession>
<dbReference type="eggNOG" id="KOG0800">
    <property type="taxonomic scope" value="Eukaryota"/>
</dbReference>
<dbReference type="AlphaFoldDB" id="V7B1V9"/>
<evidence type="ECO:0000313" key="7">
    <source>
        <dbReference type="Proteomes" id="UP000000226"/>
    </source>
</evidence>
<sequence>MESRSLKTKSSHFIISHNPQYISPTPSLTHSHFHNTLPTFSLQPHKLLHFLSPRQTARIPHAPMGFPVGYPEVLVPKLFLNALSLLAWLRSLVAALFRLLRLSDLLDTDAAALAWPPESPPQRAPTLSAVLIREFLPVAAFRDLDGAGESLPSPTGCAVCLSEFCAEEEIRCMANCKHMFHRACVDRWIDHDQKTCPLCRTPFVPEHKVEEYNQRLWAASGVSQFYQDDYTPSL</sequence>
<keyword evidence="2 4" id="KW-0863">Zinc-finger</keyword>
<keyword evidence="7" id="KW-1185">Reference proteome</keyword>
<gene>
    <name evidence="6" type="ORF">PHAVU_008G060300g</name>
</gene>
<dbReference type="InterPro" id="IPR001841">
    <property type="entry name" value="Znf_RING"/>
</dbReference>
<evidence type="ECO:0000259" key="5">
    <source>
        <dbReference type="PROSITE" id="PS50089"/>
    </source>
</evidence>
<evidence type="ECO:0000256" key="2">
    <source>
        <dbReference type="ARBA" id="ARBA00022771"/>
    </source>
</evidence>
<evidence type="ECO:0000313" key="6">
    <source>
        <dbReference type="EMBL" id="ESW11799.1"/>
    </source>
</evidence>